<feature type="binding site" evidence="9">
    <location>
        <position position="180"/>
    </location>
    <ligand>
        <name>Zn(2+)</name>
        <dbReference type="ChEBI" id="CHEBI:29105"/>
        <label>1</label>
    </ligand>
</feature>
<feature type="binding site" evidence="9">
    <location>
        <position position="256"/>
    </location>
    <ligand>
        <name>Zn(2+)</name>
        <dbReference type="ChEBI" id="CHEBI:29105"/>
        <label>2</label>
        <note>catalytic</note>
    </ligand>
</feature>
<dbReference type="InterPro" id="IPR001818">
    <property type="entry name" value="Pept_M10_metallopeptidase"/>
</dbReference>
<feature type="active site" evidence="8">
    <location>
        <position position="239"/>
    </location>
</feature>
<dbReference type="WBParaSite" id="EVEC_0001085901-mRNA-1">
    <property type="protein sequence ID" value="EVEC_0001085901-mRNA-1"/>
    <property type="gene ID" value="EVEC_0001085901"/>
</dbReference>
<feature type="binding site" evidence="9">
    <location>
        <position position="198"/>
    </location>
    <ligand>
        <name>Zn(2+)</name>
        <dbReference type="ChEBI" id="CHEBI:29105"/>
        <label>1</label>
    </ligand>
</feature>
<evidence type="ECO:0000259" key="10">
    <source>
        <dbReference type="SMART" id="SM00235"/>
    </source>
</evidence>
<keyword evidence="2" id="KW-0645">Protease</keyword>
<feature type="binding site" evidence="9">
    <location>
        <position position="214"/>
    </location>
    <ligand>
        <name>Zn(2+)</name>
        <dbReference type="ChEBI" id="CHEBI:29105"/>
        <label>1</label>
    </ligand>
</feature>
<evidence type="ECO:0000313" key="11">
    <source>
        <dbReference type="EMBL" id="VDD95433.1"/>
    </source>
</evidence>
<evidence type="ECO:0000256" key="1">
    <source>
        <dbReference type="ARBA" id="ARBA00010370"/>
    </source>
</evidence>
<gene>
    <name evidence="11" type="ORF">EVEC_LOCUS10184</name>
</gene>
<reference evidence="13" key="1">
    <citation type="submission" date="2017-02" db="UniProtKB">
        <authorList>
            <consortium name="WormBaseParasite"/>
        </authorList>
    </citation>
    <scope>IDENTIFICATION</scope>
</reference>
<dbReference type="InterPro" id="IPR006026">
    <property type="entry name" value="Peptidase_Metallo"/>
</dbReference>
<reference evidence="11 12" key="2">
    <citation type="submission" date="2018-10" db="EMBL/GenBank/DDBJ databases">
        <authorList>
            <consortium name="Pathogen Informatics"/>
        </authorList>
    </citation>
    <scope>NUCLEOTIDE SEQUENCE [LARGE SCALE GENOMIC DNA]</scope>
</reference>
<name>A0A0N4VJ38_ENTVE</name>
<feature type="binding site" evidence="9">
    <location>
        <position position="182"/>
    </location>
    <ligand>
        <name>Zn(2+)</name>
        <dbReference type="ChEBI" id="CHEBI:29105"/>
        <label>1</label>
    </ligand>
</feature>
<evidence type="ECO:0000256" key="5">
    <source>
        <dbReference type="ARBA" id="ARBA00022801"/>
    </source>
</evidence>
<evidence type="ECO:0000256" key="4">
    <source>
        <dbReference type="ARBA" id="ARBA00022729"/>
    </source>
</evidence>
<dbReference type="STRING" id="51028.A0A0N4VJ38"/>
<dbReference type="SUPFAM" id="SSF47090">
    <property type="entry name" value="PGBD-like"/>
    <property type="match status" value="1"/>
</dbReference>
<dbReference type="EMBL" id="UXUI01010611">
    <property type="protein sequence ID" value="VDD95433.1"/>
    <property type="molecule type" value="Genomic_DNA"/>
</dbReference>
<dbReference type="InterPro" id="IPR033739">
    <property type="entry name" value="M10A_MMP"/>
</dbReference>
<keyword evidence="12" id="KW-1185">Reference proteome</keyword>
<dbReference type="GO" id="GO:0006508">
    <property type="term" value="P:proteolysis"/>
    <property type="evidence" value="ECO:0007669"/>
    <property type="project" value="UniProtKB-KW"/>
</dbReference>
<comment type="cofactor">
    <cofactor evidence="9">
        <name>Zn(2+)</name>
        <dbReference type="ChEBI" id="CHEBI:29105"/>
    </cofactor>
    <text evidence="9">Binds 2 Zn(2+) ions per subunit.</text>
</comment>
<feature type="binding site" evidence="9">
    <location>
        <position position="238"/>
    </location>
    <ligand>
        <name>Zn(2+)</name>
        <dbReference type="ChEBI" id="CHEBI:29105"/>
        <label>2</label>
        <note>catalytic</note>
    </ligand>
</feature>
<dbReference type="SUPFAM" id="SSF55486">
    <property type="entry name" value="Metalloproteases ('zincins'), catalytic domain"/>
    <property type="match status" value="1"/>
</dbReference>
<protein>
    <submittedName>
        <fullName evidence="13">ZnMc domain-containing protein</fullName>
    </submittedName>
</protein>
<dbReference type="SMART" id="SM00235">
    <property type="entry name" value="ZnMc"/>
    <property type="match status" value="1"/>
</dbReference>
<feature type="binding site" evidence="9">
    <location>
        <position position="127"/>
    </location>
    <ligand>
        <name>Ca(2+)</name>
        <dbReference type="ChEBI" id="CHEBI:29108"/>
        <label>1</label>
    </ligand>
</feature>
<evidence type="ECO:0000256" key="3">
    <source>
        <dbReference type="ARBA" id="ARBA00022723"/>
    </source>
</evidence>
<dbReference type="AlphaFoldDB" id="A0A0N4VJ38"/>
<evidence type="ECO:0000256" key="9">
    <source>
        <dbReference type="PIRSR" id="PIRSR621190-2"/>
    </source>
</evidence>
<feature type="binding site" evidence="9">
    <location>
        <position position="170"/>
    </location>
    <ligand>
        <name>Ca(2+)</name>
        <dbReference type="ChEBI" id="CHEBI:29108"/>
        <label>2</label>
    </ligand>
</feature>
<dbReference type="Pfam" id="PF00413">
    <property type="entry name" value="Peptidase_M10"/>
    <property type="match status" value="1"/>
</dbReference>
<evidence type="ECO:0000256" key="6">
    <source>
        <dbReference type="ARBA" id="ARBA00022833"/>
    </source>
</evidence>
<feature type="binding site" evidence="9">
    <location>
        <position position="216"/>
    </location>
    <ligand>
        <name>Ca(2+)</name>
        <dbReference type="ChEBI" id="CHEBI:29108"/>
        <label>3</label>
    </ligand>
</feature>
<feature type="binding site" evidence="9">
    <location>
        <position position="217"/>
    </location>
    <ligand>
        <name>Ca(2+)</name>
        <dbReference type="ChEBI" id="CHEBI:29108"/>
        <label>1</label>
    </ligand>
</feature>
<keyword evidence="7" id="KW-0482">Metalloprotease</keyword>
<keyword evidence="3 9" id="KW-0479">Metal-binding</keyword>
<feature type="binding site" evidence="9">
    <location>
        <position position="212"/>
    </location>
    <ligand>
        <name>Ca(2+)</name>
        <dbReference type="ChEBI" id="CHEBI:29108"/>
        <label>2</label>
    </ligand>
</feature>
<feature type="binding site" evidence="9">
    <location>
        <position position="219"/>
    </location>
    <ligand>
        <name>Ca(2+)</name>
        <dbReference type="ChEBI" id="CHEBI:29108"/>
        <label>1</label>
    </ligand>
</feature>
<proteinExistence type="inferred from homology"/>
<dbReference type="PRINTS" id="PR00138">
    <property type="entry name" value="MATRIXIN"/>
</dbReference>
<dbReference type="PANTHER" id="PTHR10201">
    <property type="entry name" value="MATRIX METALLOPROTEINASE"/>
    <property type="match status" value="1"/>
</dbReference>
<evidence type="ECO:0000256" key="7">
    <source>
        <dbReference type="ARBA" id="ARBA00023049"/>
    </source>
</evidence>
<accession>A0A0N4VJ38</accession>
<keyword evidence="5" id="KW-0378">Hydrolase</keyword>
<feature type="binding site" evidence="9">
    <location>
        <position position="187"/>
    </location>
    <ligand>
        <name>Ca(2+)</name>
        <dbReference type="ChEBI" id="CHEBI:29108"/>
        <label>3</label>
    </ligand>
</feature>
<dbReference type="Proteomes" id="UP000274131">
    <property type="component" value="Unassembled WGS sequence"/>
</dbReference>
<dbReference type="Gene3D" id="3.40.390.10">
    <property type="entry name" value="Collagenase (Catalytic Domain)"/>
    <property type="match status" value="1"/>
</dbReference>
<dbReference type="CDD" id="cd04278">
    <property type="entry name" value="ZnMc_MMP"/>
    <property type="match status" value="1"/>
</dbReference>
<keyword evidence="9" id="KW-0106">Calcium</keyword>
<evidence type="ECO:0000313" key="13">
    <source>
        <dbReference type="WBParaSite" id="EVEC_0001085901-mRNA-1"/>
    </source>
</evidence>
<dbReference type="InterPro" id="IPR002477">
    <property type="entry name" value="Peptidoglycan-bd-like"/>
</dbReference>
<feature type="binding site" evidence="9">
    <location>
        <position position="219"/>
    </location>
    <ligand>
        <name>Ca(2+)</name>
        <dbReference type="ChEBI" id="CHEBI:29108"/>
        <label>3</label>
    </ligand>
</feature>
<dbReference type="GO" id="GO:0005615">
    <property type="term" value="C:extracellular space"/>
    <property type="evidence" value="ECO:0007669"/>
    <property type="project" value="TreeGrafter"/>
</dbReference>
<feature type="binding site" evidence="9">
    <location>
        <position position="242"/>
    </location>
    <ligand>
        <name>Zn(2+)</name>
        <dbReference type="ChEBI" id="CHEBI:29105"/>
        <label>2</label>
        <note>catalytic</note>
    </ligand>
</feature>
<dbReference type="InterPro" id="IPR024079">
    <property type="entry name" value="MetalloPept_cat_dom_sf"/>
</dbReference>
<evidence type="ECO:0000256" key="8">
    <source>
        <dbReference type="PIRSR" id="PIRSR621190-1"/>
    </source>
</evidence>
<keyword evidence="4" id="KW-0732">Signal</keyword>
<dbReference type="GO" id="GO:0030198">
    <property type="term" value="P:extracellular matrix organization"/>
    <property type="evidence" value="ECO:0007669"/>
    <property type="project" value="TreeGrafter"/>
</dbReference>
<dbReference type="Pfam" id="PF01471">
    <property type="entry name" value="PG_binding_1"/>
    <property type="match status" value="1"/>
</dbReference>
<comment type="cofactor">
    <cofactor evidence="9">
        <name>Ca(2+)</name>
        <dbReference type="ChEBI" id="CHEBI:29108"/>
    </cofactor>
    <text evidence="9">Can bind about 5 Ca(2+) ions per subunit.</text>
</comment>
<sequence>MAENDVTKVKKIERTNLDNSNSAIRFEGILATNSFRTLERYGYTTKVSEFDDLTEALKKFQEEMGLKISGELDDDTIDVMKRPRCGGKLILNRSDRVKRFAHSSRWEKMTSDNVLRLKWFISQYTKDMSVSEIRSIVKKSFGLWSTQTIIHSMPSVTLVFEEAKDEHDADITILWAEGEHGDEYKFDDAGDEINILAHTFYPNYHRGTLNGDIHLDDAETWTSDGRYGGTTFANVFIHEIGHALGLGHSKQEEAIMFPVYKKHPREHEHFDLDDKCAINWNYIGPSNTCLFVWIMSEIVKHQVDHNSKNGMVANNETPIPRCKEDNEVQEKIEHKLWRELNVDPQKAHEYSKLSCRFLNGLHREFREHPFSLDEASLNNQTKLLELPTVRQKRHLRHLRHRRIRYHKNRHSLSFHDDDAFNSRFFDNFLSLYTQ</sequence>
<dbReference type="GO" id="GO:0004222">
    <property type="term" value="F:metalloendopeptidase activity"/>
    <property type="evidence" value="ECO:0007669"/>
    <property type="project" value="InterPro"/>
</dbReference>
<comment type="similarity">
    <text evidence="1">Belongs to the peptidase M10A family.</text>
</comment>
<dbReference type="InterPro" id="IPR021190">
    <property type="entry name" value="Pept_M10A"/>
</dbReference>
<dbReference type="InterPro" id="IPR036365">
    <property type="entry name" value="PGBD-like_sf"/>
</dbReference>
<feature type="binding site" evidence="9">
    <location>
        <position position="248"/>
    </location>
    <ligand>
        <name>Zn(2+)</name>
        <dbReference type="ChEBI" id="CHEBI:29105"/>
        <label>2</label>
        <note>catalytic</note>
    </ligand>
</feature>
<dbReference type="GO" id="GO:0031012">
    <property type="term" value="C:extracellular matrix"/>
    <property type="evidence" value="ECO:0007669"/>
    <property type="project" value="InterPro"/>
</dbReference>
<feature type="domain" description="Peptidase metallopeptidase" evidence="10">
    <location>
        <begin position="102"/>
        <end position="284"/>
    </location>
</feature>
<evidence type="ECO:0000313" key="12">
    <source>
        <dbReference type="Proteomes" id="UP000274131"/>
    </source>
</evidence>
<feature type="binding site" description="in inhibited form" evidence="9">
    <location>
        <position position="85"/>
    </location>
    <ligand>
        <name>Zn(2+)</name>
        <dbReference type="ChEBI" id="CHEBI:29105"/>
        <label>2</label>
        <note>catalytic</note>
    </ligand>
</feature>
<dbReference type="GO" id="GO:0030574">
    <property type="term" value="P:collagen catabolic process"/>
    <property type="evidence" value="ECO:0007669"/>
    <property type="project" value="TreeGrafter"/>
</dbReference>
<organism evidence="13">
    <name type="scientific">Enterobius vermicularis</name>
    <name type="common">Human pinworm</name>
    <dbReference type="NCBI Taxonomy" id="51028"/>
    <lineage>
        <taxon>Eukaryota</taxon>
        <taxon>Metazoa</taxon>
        <taxon>Ecdysozoa</taxon>
        <taxon>Nematoda</taxon>
        <taxon>Chromadorea</taxon>
        <taxon>Rhabditida</taxon>
        <taxon>Spirurina</taxon>
        <taxon>Oxyuridomorpha</taxon>
        <taxon>Oxyuroidea</taxon>
        <taxon>Oxyuridae</taxon>
        <taxon>Enterobius</taxon>
    </lineage>
</organism>
<evidence type="ECO:0000256" key="2">
    <source>
        <dbReference type="ARBA" id="ARBA00022670"/>
    </source>
</evidence>
<keyword evidence="6 9" id="KW-0862">Zinc</keyword>
<dbReference type="GO" id="GO:0008270">
    <property type="term" value="F:zinc ion binding"/>
    <property type="evidence" value="ECO:0007669"/>
    <property type="project" value="InterPro"/>
</dbReference>
<dbReference type="PANTHER" id="PTHR10201:SF291">
    <property type="entry name" value="MATRIX METALLOPROTEINASE 1, ISOFORM C-RELATED"/>
    <property type="match status" value="1"/>
</dbReference>
<dbReference type="OrthoDB" id="7550572at2759"/>